<gene>
    <name evidence="1" type="ORF">AA23TX_04598</name>
</gene>
<reference evidence="1 2" key="1">
    <citation type="submission" date="2019-09" db="EMBL/GenBank/DDBJ databases">
        <authorList>
            <person name="Leyn A S."/>
        </authorList>
    </citation>
    <scope>NUCLEOTIDE SEQUENCE [LARGE SCALE GENOMIC DNA]</scope>
    <source>
        <strain evidence="1">AA231_1</strain>
    </source>
</reference>
<dbReference type="Proteomes" id="UP000399805">
    <property type="component" value="Unassembled WGS sequence"/>
</dbReference>
<proteinExistence type="predicted"/>
<protein>
    <submittedName>
        <fullName evidence="1">Uncharacterized protein</fullName>
    </submittedName>
</protein>
<dbReference type="EMBL" id="CABVGP010000002">
    <property type="protein sequence ID" value="VVJ19577.1"/>
    <property type="molecule type" value="Genomic_DNA"/>
</dbReference>
<sequence>MQSLTELLQTFRYEVMTEPDGEIYGVELIGGTRTAGDDVHHDSR</sequence>
<accession>A0A6I8LUQ3</accession>
<evidence type="ECO:0000313" key="2">
    <source>
        <dbReference type="Proteomes" id="UP000399805"/>
    </source>
</evidence>
<keyword evidence="2" id="KW-1185">Reference proteome</keyword>
<dbReference type="AlphaFoldDB" id="A0A6I8LUQ3"/>
<name>A0A6I8LUQ3_9PSEU</name>
<organism evidence="1 2">
    <name type="scientific">Amycolatopsis camponoti</name>
    <dbReference type="NCBI Taxonomy" id="2606593"/>
    <lineage>
        <taxon>Bacteria</taxon>
        <taxon>Bacillati</taxon>
        <taxon>Actinomycetota</taxon>
        <taxon>Actinomycetes</taxon>
        <taxon>Pseudonocardiales</taxon>
        <taxon>Pseudonocardiaceae</taxon>
        <taxon>Amycolatopsis</taxon>
    </lineage>
</organism>
<evidence type="ECO:0000313" key="1">
    <source>
        <dbReference type="EMBL" id="VVJ19577.1"/>
    </source>
</evidence>